<gene>
    <name evidence="1" type="ORF">K402DRAFT_67494</name>
</gene>
<evidence type="ECO:0000313" key="1">
    <source>
        <dbReference type="EMBL" id="KAF1986828.1"/>
    </source>
</evidence>
<proteinExistence type="predicted"/>
<reference evidence="1" key="1">
    <citation type="journal article" date="2020" name="Stud. Mycol.">
        <title>101 Dothideomycetes genomes: a test case for predicting lifestyles and emergence of pathogens.</title>
        <authorList>
            <person name="Haridas S."/>
            <person name="Albert R."/>
            <person name="Binder M."/>
            <person name="Bloem J."/>
            <person name="Labutti K."/>
            <person name="Salamov A."/>
            <person name="Andreopoulos B."/>
            <person name="Baker S."/>
            <person name="Barry K."/>
            <person name="Bills G."/>
            <person name="Bluhm B."/>
            <person name="Cannon C."/>
            <person name="Castanera R."/>
            <person name="Culley D."/>
            <person name="Daum C."/>
            <person name="Ezra D."/>
            <person name="Gonzalez J."/>
            <person name="Henrissat B."/>
            <person name="Kuo A."/>
            <person name="Liang C."/>
            <person name="Lipzen A."/>
            <person name="Lutzoni F."/>
            <person name="Magnuson J."/>
            <person name="Mondo S."/>
            <person name="Nolan M."/>
            <person name="Ohm R."/>
            <person name="Pangilinan J."/>
            <person name="Park H.-J."/>
            <person name="Ramirez L."/>
            <person name="Alfaro M."/>
            <person name="Sun H."/>
            <person name="Tritt A."/>
            <person name="Yoshinaga Y."/>
            <person name="Zwiers L.-H."/>
            <person name="Turgeon B."/>
            <person name="Goodwin S."/>
            <person name="Spatafora J."/>
            <person name="Crous P."/>
            <person name="Grigoriev I."/>
        </authorList>
    </citation>
    <scope>NUCLEOTIDE SEQUENCE</scope>
    <source>
        <strain evidence="1">CBS 113979</strain>
    </source>
</reference>
<keyword evidence="2" id="KW-1185">Reference proteome</keyword>
<organism evidence="1 2">
    <name type="scientific">Aulographum hederae CBS 113979</name>
    <dbReference type="NCBI Taxonomy" id="1176131"/>
    <lineage>
        <taxon>Eukaryota</taxon>
        <taxon>Fungi</taxon>
        <taxon>Dikarya</taxon>
        <taxon>Ascomycota</taxon>
        <taxon>Pezizomycotina</taxon>
        <taxon>Dothideomycetes</taxon>
        <taxon>Pleosporomycetidae</taxon>
        <taxon>Aulographales</taxon>
        <taxon>Aulographaceae</taxon>
    </lineage>
</organism>
<protein>
    <submittedName>
        <fullName evidence="1">Uncharacterized protein</fullName>
    </submittedName>
</protein>
<dbReference type="Proteomes" id="UP000800041">
    <property type="component" value="Unassembled WGS sequence"/>
</dbReference>
<sequence length="239" mass="25485">MILSYPAHFSYFTPSHQLDSSHHPMPSTPSTPIPSHHRPRNLNGAAVRGMCSPKDTAVLASNGSSPPPSGALVSRWKAESSAPSWPVSVVGGRSACFSSLQSPHLSNARWESCRIGQFFLFHHQAINPTSKILPVSREKTVSSASTALQTHDRRNACCLPRGRTVEKPNLPVPTQPSVLLGRPRVGGTGATVVTLSRAVELPGEFTDRAGLSQSLPVVMVVAGDDGKSEHAPNGQPHLF</sequence>
<dbReference type="EMBL" id="ML977155">
    <property type="protein sequence ID" value="KAF1986828.1"/>
    <property type="molecule type" value="Genomic_DNA"/>
</dbReference>
<accession>A0A6G1H1H7</accession>
<evidence type="ECO:0000313" key="2">
    <source>
        <dbReference type="Proteomes" id="UP000800041"/>
    </source>
</evidence>
<dbReference type="AlphaFoldDB" id="A0A6G1H1H7"/>
<name>A0A6G1H1H7_9PEZI</name>